<dbReference type="Proteomes" id="UP001596540">
    <property type="component" value="Unassembled WGS sequence"/>
</dbReference>
<feature type="transmembrane region" description="Helical" evidence="1">
    <location>
        <begin position="101"/>
        <end position="125"/>
    </location>
</feature>
<evidence type="ECO:0000313" key="2">
    <source>
        <dbReference type="EMBL" id="MFC7330655.1"/>
    </source>
</evidence>
<reference evidence="3" key="1">
    <citation type="journal article" date="2019" name="Int. J. Syst. Evol. Microbiol.">
        <title>The Global Catalogue of Microorganisms (GCM) 10K type strain sequencing project: providing services to taxonomists for standard genome sequencing and annotation.</title>
        <authorList>
            <consortium name="The Broad Institute Genomics Platform"/>
            <consortium name="The Broad Institute Genome Sequencing Center for Infectious Disease"/>
            <person name="Wu L."/>
            <person name="Ma J."/>
        </authorList>
    </citation>
    <scope>NUCLEOTIDE SEQUENCE [LARGE SCALE GENOMIC DNA]</scope>
    <source>
        <strain evidence="3">CGMCC 4.7382</strain>
    </source>
</reference>
<comment type="caution">
    <text evidence="2">The sequence shown here is derived from an EMBL/GenBank/DDBJ whole genome shotgun (WGS) entry which is preliminary data.</text>
</comment>
<feature type="transmembrane region" description="Helical" evidence="1">
    <location>
        <begin position="198"/>
        <end position="216"/>
    </location>
</feature>
<keyword evidence="1" id="KW-0812">Transmembrane</keyword>
<keyword evidence="1" id="KW-0472">Membrane</keyword>
<feature type="transmembrane region" description="Helical" evidence="1">
    <location>
        <begin position="137"/>
        <end position="155"/>
    </location>
</feature>
<feature type="transmembrane region" description="Helical" evidence="1">
    <location>
        <begin position="75"/>
        <end position="94"/>
    </location>
</feature>
<keyword evidence="1" id="KW-1133">Transmembrane helix</keyword>
<dbReference type="InterPro" id="IPR009339">
    <property type="entry name" value="DUF998"/>
</dbReference>
<dbReference type="Pfam" id="PF06197">
    <property type="entry name" value="DUF998"/>
    <property type="match status" value="1"/>
</dbReference>
<name>A0ABW2KMP9_9ACTN</name>
<protein>
    <submittedName>
        <fullName evidence="2">DUF998 domain-containing protein</fullName>
    </submittedName>
</protein>
<feature type="transmembrane region" description="Helical" evidence="1">
    <location>
        <begin position="162"/>
        <end position="183"/>
    </location>
</feature>
<keyword evidence="3" id="KW-1185">Reference proteome</keyword>
<dbReference type="EMBL" id="JBHTBH010000013">
    <property type="protein sequence ID" value="MFC7330655.1"/>
    <property type="molecule type" value="Genomic_DNA"/>
</dbReference>
<gene>
    <name evidence="2" type="ORF">ACFQRF_23270</name>
</gene>
<evidence type="ECO:0000256" key="1">
    <source>
        <dbReference type="SAM" id="Phobius"/>
    </source>
</evidence>
<sequence length="240" mass="24611">MPETDEAGTHRTPWTTRIGAVVWLLGAAQFLMAHLVVQAAWPRPYSWSDNNVSDLGVVGCSDWGGRYMCSPLHDVMNASFVLQGVALVAGTVLVRTLWRRGALASLGAGVLLAAAGVGWIVVGLAPADVHPPAHSGGALLVAVGNLGLVLAGLGLRGSALRAMAPVALVLGVVGVAATVLFLAKTYLGLGMGGMERFWIFPAQIWTLAAGCGLLSGRPGAALTSARRGPRPGAGRARHGS</sequence>
<organism evidence="2 3">
    <name type="scientific">Marinactinospora rubrisoli</name>
    <dbReference type="NCBI Taxonomy" id="2715399"/>
    <lineage>
        <taxon>Bacteria</taxon>
        <taxon>Bacillati</taxon>
        <taxon>Actinomycetota</taxon>
        <taxon>Actinomycetes</taxon>
        <taxon>Streptosporangiales</taxon>
        <taxon>Nocardiopsidaceae</taxon>
        <taxon>Marinactinospora</taxon>
    </lineage>
</organism>
<dbReference type="RefSeq" id="WP_379873301.1">
    <property type="nucleotide sequence ID" value="NZ_JBHTBH010000013.1"/>
</dbReference>
<evidence type="ECO:0000313" key="3">
    <source>
        <dbReference type="Proteomes" id="UP001596540"/>
    </source>
</evidence>
<proteinExistence type="predicted"/>
<feature type="transmembrane region" description="Helical" evidence="1">
    <location>
        <begin position="20"/>
        <end position="41"/>
    </location>
</feature>
<accession>A0ABW2KMP9</accession>